<gene>
    <name evidence="7" type="ORF">Y882_14295</name>
</gene>
<dbReference type="InterPro" id="IPR001647">
    <property type="entry name" value="HTH_TetR"/>
</dbReference>
<accession>A0A0G9GZV6</accession>
<evidence type="ECO:0000259" key="6">
    <source>
        <dbReference type="Pfam" id="PF16925"/>
    </source>
</evidence>
<dbReference type="InterPro" id="IPR036271">
    <property type="entry name" value="Tet_transcr_reg_TetR-rel_C_sf"/>
</dbReference>
<feature type="region of interest" description="Disordered" evidence="4">
    <location>
        <begin position="1"/>
        <end position="21"/>
    </location>
</feature>
<proteinExistence type="predicted"/>
<evidence type="ECO:0000256" key="4">
    <source>
        <dbReference type="SAM" id="MobiDB-lite"/>
    </source>
</evidence>
<dbReference type="GO" id="GO:0003677">
    <property type="term" value="F:DNA binding"/>
    <property type="evidence" value="ECO:0007669"/>
    <property type="project" value="UniProtKB-KW"/>
</dbReference>
<name>A0A0G9GZV6_9GAMM</name>
<dbReference type="AlphaFoldDB" id="A0A0G9GZV6"/>
<reference evidence="7 8" key="1">
    <citation type="journal article" date="2015" name="Antonie Van Leeuwenhoek">
        <title>A phylogenomic and molecular marker based taxonomic framework for the order Xanthomonadales: proposal to transfer the families Algiphilaceae and Solimonadaceae to the order Nevskiales ord. nov. and to create a new family within the order Xanthomonadales, the family Rhodanobacteraceae fam. nov., containing the genus Rhodanobacter and its closest relatives.</title>
        <authorList>
            <person name="Naushad S."/>
            <person name="Adeolu M."/>
            <person name="Wong S."/>
            <person name="Sohail M."/>
            <person name="Schellhorn H.E."/>
            <person name="Gupta R.S."/>
        </authorList>
    </citation>
    <scope>NUCLEOTIDE SEQUENCE [LARGE SCALE GENOMIC DNA]</scope>
    <source>
        <strain evidence="7 8">DSM 16301</strain>
    </source>
</reference>
<dbReference type="Pfam" id="PF16925">
    <property type="entry name" value="TetR_C_13"/>
    <property type="match status" value="1"/>
</dbReference>
<evidence type="ECO:0000256" key="2">
    <source>
        <dbReference type="ARBA" id="ARBA00023125"/>
    </source>
</evidence>
<dbReference type="SUPFAM" id="SSF46689">
    <property type="entry name" value="Homeodomain-like"/>
    <property type="match status" value="1"/>
</dbReference>
<organism evidence="7 8">
    <name type="scientific">Dyella japonica DSM 16301</name>
    <dbReference type="NCBI Taxonomy" id="1440762"/>
    <lineage>
        <taxon>Bacteria</taxon>
        <taxon>Pseudomonadati</taxon>
        <taxon>Pseudomonadota</taxon>
        <taxon>Gammaproteobacteria</taxon>
        <taxon>Lysobacterales</taxon>
        <taxon>Rhodanobacteraceae</taxon>
        <taxon>Dyella</taxon>
    </lineage>
</organism>
<feature type="domain" description="HTH tetR-type" evidence="5">
    <location>
        <begin position="27"/>
        <end position="69"/>
    </location>
</feature>
<evidence type="ECO:0000256" key="1">
    <source>
        <dbReference type="ARBA" id="ARBA00023015"/>
    </source>
</evidence>
<dbReference type="SUPFAM" id="SSF48498">
    <property type="entry name" value="Tetracyclin repressor-like, C-terminal domain"/>
    <property type="match status" value="1"/>
</dbReference>
<dbReference type="PANTHER" id="PTHR47506:SF1">
    <property type="entry name" value="HTH-TYPE TRANSCRIPTIONAL REGULATOR YJDC"/>
    <property type="match status" value="1"/>
</dbReference>
<dbReference type="STRING" id="1440762.Y882_14295"/>
<protein>
    <submittedName>
        <fullName evidence="7">TetR family transcriptional regulator</fullName>
    </submittedName>
</protein>
<dbReference type="Proteomes" id="UP000035481">
    <property type="component" value="Unassembled WGS sequence"/>
</dbReference>
<evidence type="ECO:0000256" key="3">
    <source>
        <dbReference type="ARBA" id="ARBA00023163"/>
    </source>
</evidence>
<dbReference type="Pfam" id="PF00440">
    <property type="entry name" value="TetR_N"/>
    <property type="match status" value="1"/>
</dbReference>
<dbReference type="InterPro" id="IPR011075">
    <property type="entry name" value="TetR_C"/>
</dbReference>
<dbReference type="PANTHER" id="PTHR47506">
    <property type="entry name" value="TRANSCRIPTIONAL REGULATORY PROTEIN"/>
    <property type="match status" value="1"/>
</dbReference>
<dbReference type="EMBL" id="JPLA01000041">
    <property type="protein sequence ID" value="KLD62838.1"/>
    <property type="molecule type" value="Genomic_DNA"/>
</dbReference>
<evidence type="ECO:0000259" key="5">
    <source>
        <dbReference type="Pfam" id="PF00440"/>
    </source>
</evidence>
<comment type="caution">
    <text evidence="7">The sequence shown here is derived from an EMBL/GenBank/DDBJ whole genome shotgun (WGS) entry which is preliminary data.</text>
</comment>
<dbReference type="Gene3D" id="1.10.10.60">
    <property type="entry name" value="Homeodomain-like"/>
    <property type="match status" value="1"/>
</dbReference>
<keyword evidence="3" id="KW-0804">Transcription</keyword>
<keyword evidence="2" id="KW-0238">DNA-binding</keyword>
<sequence>MRSSTKTAKTEKRPRGRPRAYEPETALRQAAEAFWKTGYSGTSLDDISAATGMNRPSLRAAFGDKHDIYVKALNDYWERKFELMHKAFASGGSLAETLMKVYDAALSIYFSGDDQVLGCFVVGTAITEAPGDPQIQKLAADGFRKLDADFEARFKLARSAGELNADADPKALALLASATMHSLAVRARSGSSKTELRKLAQKAVSVMCE</sequence>
<dbReference type="OrthoDB" id="270177at2"/>
<keyword evidence="1" id="KW-0805">Transcription regulation</keyword>
<feature type="domain" description="Tetracyclin repressor-like C-terminal" evidence="6">
    <location>
        <begin position="113"/>
        <end position="199"/>
    </location>
</feature>
<evidence type="ECO:0000313" key="8">
    <source>
        <dbReference type="Proteomes" id="UP000035481"/>
    </source>
</evidence>
<evidence type="ECO:0000313" key="7">
    <source>
        <dbReference type="EMBL" id="KLD62838.1"/>
    </source>
</evidence>
<dbReference type="RefSeq" id="WP_046972545.1">
    <property type="nucleotide sequence ID" value="NZ_JPLA01000041.1"/>
</dbReference>
<dbReference type="Gene3D" id="1.10.357.10">
    <property type="entry name" value="Tetracycline Repressor, domain 2"/>
    <property type="match status" value="1"/>
</dbReference>
<dbReference type="PATRIC" id="fig|1440762.4.peg.2583"/>
<dbReference type="InterPro" id="IPR009057">
    <property type="entry name" value="Homeodomain-like_sf"/>
</dbReference>